<evidence type="ECO:0000313" key="1">
    <source>
        <dbReference type="EMBL" id="MBB5139430.1"/>
    </source>
</evidence>
<dbReference type="RefSeq" id="WP_221337549.1">
    <property type="nucleotide sequence ID" value="NZ_BAABIX010000029.1"/>
</dbReference>
<name>A0A840PP03_9ACTN</name>
<accession>A0A840PP03</accession>
<dbReference type="Proteomes" id="UP000578449">
    <property type="component" value="Unassembled WGS sequence"/>
</dbReference>
<protein>
    <submittedName>
        <fullName evidence="1">Uncharacterized protein</fullName>
    </submittedName>
</protein>
<proteinExistence type="predicted"/>
<organism evidence="1 2">
    <name type="scientific">Thermocatellispora tengchongensis</name>
    <dbReference type="NCBI Taxonomy" id="1073253"/>
    <lineage>
        <taxon>Bacteria</taxon>
        <taxon>Bacillati</taxon>
        <taxon>Actinomycetota</taxon>
        <taxon>Actinomycetes</taxon>
        <taxon>Streptosporangiales</taxon>
        <taxon>Streptosporangiaceae</taxon>
        <taxon>Thermocatellispora</taxon>
    </lineage>
</organism>
<sequence length="57" mass="5958">MVDGRYALPGAQDTDTLLGILRQVWDETHSNVLVAGNDAAICGPDGCAVRADHVAHA</sequence>
<dbReference type="AlphaFoldDB" id="A0A840PP03"/>
<keyword evidence="2" id="KW-1185">Reference proteome</keyword>
<dbReference type="EMBL" id="JACHGN010000029">
    <property type="protein sequence ID" value="MBB5139430.1"/>
    <property type="molecule type" value="Genomic_DNA"/>
</dbReference>
<evidence type="ECO:0000313" key="2">
    <source>
        <dbReference type="Proteomes" id="UP000578449"/>
    </source>
</evidence>
<comment type="caution">
    <text evidence="1">The sequence shown here is derived from an EMBL/GenBank/DDBJ whole genome shotgun (WGS) entry which is preliminary data.</text>
</comment>
<reference evidence="1 2" key="1">
    <citation type="submission" date="2020-08" db="EMBL/GenBank/DDBJ databases">
        <title>Genomic Encyclopedia of Type Strains, Phase IV (KMG-IV): sequencing the most valuable type-strain genomes for metagenomic binning, comparative biology and taxonomic classification.</title>
        <authorList>
            <person name="Goeker M."/>
        </authorList>
    </citation>
    <scope>NUCLEOTIDE SEQUENCE [LARGE SCALE GENOMIC DNA]</scope>
    <source>
        <strain evidence="1 2">DSM 45615</strain>
    </source>
</reference>
<gene>
    <name evidence="1" type="ORF">HNP84_009193</name>
</gene>